<evidence type="ECO:0000313" key="2">
    <source>
        <dbReference type="Proteomes" id="UP000092677"/>
    </source>
</evidence>
<accession>A0A170RZC2</accession>
<dbReference type="AlphaFoldDB" id="A0A170RZC2"/>
<dbReference type="Pfam" id="PF11224">
    <property type="entry name" value="DUF3023"/>
    <property type="match status" value="1"/>
</dbReference>
<name>A0A170RZC2_EHRRU</name>
<dbReference type="Proteomes" id="UP000092677">
    <property type="component" value="Unassembled WGS sequence"/>
</dbReference>
<dbReference type="RefSeq" id="WP_065432724.1">
    <property type="nucleotide sequence ID" value="NZ_BDDL01000073.1"/>
</dbReference>
<comment type="caution">
    <text evidence="1">The sequence shown here is derived from an EMBL/GenBank/DDBJ whole genome shotgun (WGS) entry which is preliminary data.</text>
</comment>
<sequence>MLFKPGLPISKITESLHRSVIRELNRSPEIHVNTCHCIGATINGKTLDVWVDDRPGNRCIPVGISLFRMECIIPSAVINHQRNISLQKLIRILSNPFVATLEPLKADLYFIVLEEELKDFTGLIKPLSTTPPTTPLIIHNISRFGTFSLCRPKSIGNRNVSQDISFDEFKALHTLGGLEDSTFFKVPLQTHSVKEYSTEKSILGSKQQKVVATSRKNTMQLISKMLSRVSATQYSHLSTPVSAKMEHNIEGKTGGSTQKPTIQKVIVTSKQTHKKEKIQFTYKKFPEVPEHPSSNKTQEIAAQHLEQHPSKSIVGSAQFIQKGTIEPQPVVKPKTQFASSPFYTEQKHPSSNKTQEIAAQHLEQHPSKSIVGSPQFIQKGTIEPQQVVRPKTQFASSPFYTEQEIPTTKHQTLNVIEESTDSNVSINTSSSEDLRFLSVDYLSSCKVLYDTQKQSYKVDTLPTAPLVPSCQLEDDVFVEDSNPHVSLN</sequence>
<protein>
    <recommendedName>
        <fullName evidence="3">DUF3023 domain-containing protein</fullName>
    </recommendedName>
</protein>
<organism evidence="1 2">
    <name type="scientific">Ehrlichia ruminantium</name>
    <name type="common">heartwater rickettsia</name>
    <name type="synonym">Cowdria ruminantium</name>
    <dbReference type="NCBI Taxonomy" id="779"/>
    <lineage>
        <taxon>Bacteria</taxon>
        <taxon>Pseudomonadati</taxon>
        <taxon>Pseudomonadota</taxon>
        <taxon>Alphaproteobacteria</taxon>
        <taxon>Rickettsiales</taxon>
        <taxon>Anaplasmataceae</taxon>
        <taxon>Ehrlichia</taxon>
    </lineage>
</organism>
<dbReference type="EMBL" id="BDDL01000073">
    <property type="protein sequence ID" value="GAT77426.1"/>
    <property type="molecule type" value="Genomic_DNA"/>
</dbReference>
<gene>
    <name evidence="1" type="ORF">EHRUM2_06490</name>
</gene>
<dbReference type="InterPro" id="IPR021387">
    <property type="entry name" value="DUF3023"/>
</dbReference>
<proteinExistence type="predicted"/>
<evidence type="ECO:0008006" key="3">
    <source>
        <dbReference type="Google" id="ProtNLM"/>
    </source>
</evidence>
<evidence type="ECO:0000313" key="1">
    <source>
        <dbReference type="EMBL" id="GAT77426.1"/>
    </source>
</evidence>
<reference evidence="2" key="1">
    <citation type="submission" date="2016-05" db="EMBL/GenBank/DDBJ databases">
        <title>Draft genome sequences of four strains of Ehrlichia ruminantium, a tick-borne pathogen of ruminants, isolated from Zimbabwe, The Gambia and Ghana.</title>
        <authorList>
            <person name="Nakao R."/>
            <person name="Jongejan F."/>
            <person name="Sugimoto C."/>
        </authorList>
    </citation>
    <scope>NUCLEOTIDE SEQUENCE [LARGE SCALE GENOMIC DNA]</scope>
    <source>
        <strain evidence="2">Kerr Seringe</strain>
    </source>
</reference>